<evidence type="ECO:0000256" key="9">
    <source>
        <dbReference type="SAM" id="Phobius"/>
    </source>
</evidence>
<dbReference type="Pfam" id="PF05620">
    <property type="entry name" value="TMEM208_SND2"/>
    <property type="match status" value="1"/>
</dbReference>
<reference evidence="10" key="1">
    <citation type="submission" date="2021-01" db="UniProtKB">
        <authorList>
            <consortium name="EnsemblMetazoa"/>
        </authorList>
    </citation>
    <scope>IDENTIFICATION</scope>
</reference>
<dbReference type="OrthoDB" id="10012212at2759"/>
<feature type="transmembrane region" description="Helical" evidence="9">
    <location>
        <begin position="28"/>
        <end position="48"/>
    </location>
</feature>
<dbReference type="GO" id="GO:0005789">
    <property type="term" value="C:endoplasmic reticulum membrane"/>
    <property type="evidence" value="ECO:0007669"/>
    <property type="project" value="UniProtKB-SubCell"/>
</dbReference>
<feature type="region of interest" description="Disordered" evidence="8">
    <location>
        <begin position="153"/>
        <end position="177"/>
    </location>
</feature>
<keyword evidence="6 9" id="KW-1133">Transmembrane helix</keyword>
<dbReference type="PANTHER" id="PTHR13505:SF7">
    <property type="entry name" value="TRANSMEMBRANE PROTEIN 208"/>
    <property type="match status" value="1"/>
</dbReference>
<comment type="subcellular location">
    <subcellularLocation>
        <location evidence="1">Endoplasmic reticulum membrane</location>
        <topology evidence="1">Multi-pass membrane protein</topology>
    </subcellularLocation>
</comment>
<name>A0A7M7Q8R8_NASVI</name>
<dbReference type="PANTHER" id="PTHR13505">
    <property type="entry name" value="TRANSMEMBRANE PROTEIN 208"/>
    <property type="match status" value="1"/>
</dbReference>
<keyword evidence="11" id="KW-1185">Reference proteome</keyword>
<dbReference type="RefSeq" id="XP_031783750.1">
    <property type="nucleotide sequence ID" value="XM_031927890.2"/>
</dbReference>
<dbReference type="GO" id="GO:0006624">
    <property type="term" value="P:vacuolar protein processing"/>
    <property type="evidence" value="ECO:0007669"/>
    <property type="project" value="TreeGrafter"/>
</dbReference>
<evidence type="ECO:0000256" key="8">
    <source>
        <dbReference type="SAM" id="MobiDB-lite"/>
    </source>
</evidence>
<dbReference type="EnsemblMetazoa" id="XM_031927890">
    <property type="protein sequence ID" value="XP_031783750"/>
    <property type="gene ID" value="LOC103316882"/>
</dbReference>
<keyword evidence="5" id="KW-0256">Endoplasmic reticulum</keyword>
<dbReference type="FunCoup" id="A0A7M7Q8R8">
    <property type="interactions" value="66"/>
</dbReference>
<evidence type="ECO:0000256" key="7">
    <source>
        <dbReference type="ARBA" id="ARBA00023136"/>
    </source>
</evidence>
<protein>
    <recommendedName>
        <fullName evidence="3">Transmembrane protein 208</fullName>
    </recommendedName>
</protein>
<accession>A0A7M7Q8R8</accession>
<keyword evidence="7 9" id="KW-0472">Membrane</keyword>
<organism evidence="10 11">
    <name type="scientific">Nasonia vitripennis</name>
    <name type="common">Parasitic wasp</name>
    <dbReference type="NCBI Taxonomy" id="7425"/>
    <lineage>
        <taxon>Eukaryota</taxon>
        <taxon>Metazoa</taxon>
        <taxon>Ecdysozoa</taxon>
        <taxon>Arthropoda</taxon>
        <taxon>Hexapoda</taxon>
        <taxon>Insecta</taxon>
        <taxon>Pterygota</taxon>
        <taxon>Neoptera</taxon>
        <taxon>Endopterygota</taxon>
        <taxon>Hymenoptera</taxon>
        <taxon>Apocrita</taxon>
        <taxon>Proctotrupomorpha</taxon>
        <taxon>Chalcidoidea</taxon>
        <taxon>Pteromalidae</taxon>
        <taxon>Pteromalinae</taxon>
        <taxon>Nasonia</taxon>
    </lineage>
</organism>
<sequence>MAPPTKSTKQATRGAKQIVEENVSTLSFYRNMILGAAGTYLIVMSIFFEFTTLPTLLTILTGLIYAGCYQFMSYMARAKYTESGQLIDSGVDLNMEGGIAEHVKDLIILTSGVQVLSLASNYLWLLWLLAPLRALWMLWSNVISPWIFAEPPAPTEKDEKKQRKLERKMARPTYKSM</sequence>
<keyword evidence="4 9" id="KW-0812">Transmembrane</keyword>
<evidence type="ECO:0000256" key="4">
    <source>
        <dbReference type="ARBA" id="ARBA00022692"/>
    </source>
</evidence>
<dbReference type="KEGG" id="nvi:103316882"/>
<dbReference type="Proteomes" id="UP000002358">
    <property type="component" value="Chromosome 1"/>
</dbReference>
<dbReference type="GeneID" id="103316882"/>
<feature type="transmembrane region" description="Helical" evidence="9">
    <location>
        <begin position="55"/>
        <end position="76"/>
    </location>
</feature>
<feature type="transmembrane region" description="Helical" evidence="9">
    <location>
        <begin position="106"/>
        <end position="130"/>
    </location>
</feature>
<evidence type="ECO:0000256" key="2">
    <source>
        <dbReference type="ARBA" id="ARBA00009950"/>
    </source>
</evidence>
<dbReference type="InterPro" id="IPR008506">
    <property type="entry name" value="SND2/TMEM208"/>
</dbReference>
<evidence type="ECO:0000313" key="10">
    <source>
        <dbReference type="EnsemblMetazoa" id="XP_031783750"/>
    </source>
</evidence>
<evidence type="ECO:0000256" key="5">
    <source>
        <dbReference type="ARBA" id="ARBA00022824"/>
    </source>
</evidence>
<evidence type="ECO:0000256" key="3">
    <source>
        <dbReference type="ARBA" id="ARBA00015033"/>
    </source>
</evidence>
<evidence type="ECO:0000313" key="11">
    <source>
        <dbReference type="Proteomes" id="UP000002358"/>
    </source>
</evidence>
<evidence type="ECO:0000256" key="6">
    <source>
        <dbReference type="ARBA" id="ARBA00022989"/>
    </source>
</evidence>
<evidence type="ECO:0000256" key="1">
    <source>
        <dbReference type="ARBA" id="ARBA00004477"/>
    </source>
</evidence>
<dbReference type="InParanoid" id="A0A7M7Q8R8"/>
<dbReference type="AlphaFoldDB" id="A0A7M7Q8R8"/>
<comment type="similarity">
    <text evidence="2">Belongs to the TMEM208 family.</text>
</comment>
<dbReference type="GO" id="GO:0005773">
    <property type="term" value="C:vacuole"/>
    <property type="evidence" value="ECO:0007669"/>
    <property type="project" value="GOC"/>
</dbReference>
<proteinExistence type="inferred from homology"/>